<dbReference type="PANTHER" id="PTHR44757">
    <property type="entry name" value="DIGUANYLATE CYCLASE DGCP"/>
    <property type="match status" value="1"/>
</dbReference>
<dbReference type="InterPro" id="IPR035965">
    <property type="entry name" value="PAS-like_dom_sf"/>
</dbReference>
<dbReference type="Gene3D" id="3.20.20.450">
    <property type="entry name" value="EAL domain"/>
    <property type="match status" value="1"/>
</dbReference>
<keyword evidence="1" id="KW-1133">Transmembrane helix</keyword>
<dbReference type="InterPro" id="IPR000160">
    <property type="entry name" value="GGDEF_dom"/>
</dbReference>
<dbReference type="InterPro" id="IPR052155">
    <property type="entry name" value="Biofilm_reg_signaling"/>
</dbReference>
<evidence type="ECO:0000313" key="5">
    <source>
        <dbReference type="Proteomes" id="UP001158049"/>
    </source>
</evidence>
<dbReference type="CDD" id="cd01949">
    <property type="entry name" value="GGDEF"/>
    <property type="match status" value="1"/>
</dbReference>
<dbReference type="Pfam" id="PF00990">
    <property type="entry name" value="GGDEF"/>
    <property type="match status" value="1"/>
</dbReference>
<feature type="transmembrane region" description="Helical" evidence="1">
    <location>
        <begin position="313"/>
        <end position="338"/>
    </location>
</feature>
<accession>A0ABY1QSW5</accession>
<dbReference type="InterPro" id="IPR001633">
    <property type="entry name" value="EAL_dom"/>
</dbReference>
<proteinExistence type="predicted"/>
<dbReference type="EMBL" id="FXUL01000031">
    <property type="protein sequence ID" value="SMP79384.1"/>
    <property type="molecule type" value="Genomic_DNA"/>
</dbReference>
<protein>
    <submittedName>
        <fullName evidence="4">Diguanylate cyclase (GGDEF) domain-containing protein</fullName>
    </submittedName>
</protein>
<dbReference type="InterPro" id="IPR029787">
    <property type="entry name" value="Nucleotide_cyclase"/>
</dbReference>
<dbReference type="SMART" id="SM00267">
    <property type="entry name" value="GGDEF"/>
    <property type="match status" value="1"/>
</dbReference>
<evidence type="ECO:0000313" key="4">
    <source>
        <dbReference type="EMBL" id="SMP79384.1"/>
    </source>
</evidence>
<dbReference type="CDD" id="cd12914">
    <property type="entry name" value="PDC1_DGC_like"/>
    <property type="match status" value="1"/>
</dbReference>
<evidence type="ECO:0000256" key="1">
    <source>
        <dbReference type="SAM" id="Phobius"/>
    </source>
</evidence>
<dbReference type="SUPFAM" id="SSF141868">
    <property type="entry name" value="EAL domain-like"/>
    <property type="match status" value="1"/>
</dbReference>
<feature type="domain" description="EAL" evidence="2">
    <location>
        <begin position="649"/>
        <end position="903"/>
    </location>
</feature>
<dbReference type="CDD" id="cd12915">
    <property type="entry name" value="PDC2_DGC_like"/>
    <property type="match status" value="1"/>
</dbReference>
<dbReference type="SUPFAM" id="SSF55073">
    <property type="entry name" value="Nucleotide cyclase"/>
    <property type="match status" value="1"/>
</dbReference>
<name>A0ABY1QSW5_9BURK</name>
<dbReference type="Pfam" id="PF00563">
    <property type="entry name" value="EAL"/>
    <property type="match status" value="1"/>
</dbReference>
<dbReference type="RefSeq" id="WP_283445255.1">
    <property type="nucleotide sequence ID" value="NZ_FXUL01000031.1"/>
</dbReference>
<dbReference type="InterPro" id="IPR035919">
    <property type="entry name" value="EAL_sf"/>
</dbReference>
<keyword evidence="1" id="KW-0812">Transmembrane</keyword>
<keyword evidence="1" id="KW-0472">Membrane</keyword>
<gene>
    <name evidence="4" type="ORF">SAMN06295970_13120</name>
</gene>
<feature type="transmembrane region" description="Helical" evidence="1">
    <location>
        <begin position="27"/>
        <end position="47"/>
    </location>
</feature>
<dbReference type="Gene3D" id="3.30.70.270">
    <property type="match status" value="1"/>
</dbReference>
<dbReference type="Proteomes" id="UP001158049">
    <property type="component" value="Unassembled WGS sequence"/>
</dbReference>
<dbReference type="CDD" id="cd01948">
    <property type="entry name" value="EAL"/>
    <property type="match status" value="1"/>
</dbReference>
<dbReference type="SUPFAM" id="SSF55785">
    <property type="entry name" value="PYP-like sensor domain (PAS domain)"/>
    <property type="match status" value="1"/>
</dbReference>
<organism evidence="4 5">
    <name type="scientific">Noviherbaspirillum suwonense</name>
    <dbReference type="NCBI Taxonomy" id="1224511"/>
    <lineage>
        <taxon>Bacteria</taxon>
        <taxon>Pseudomonadati</taxon>
        <taxon>Pseudomonadota</taxon>
        <taxon>Betaproteobacteria</taxon>
        <taxon>Burkholderiales</taxon>
        <taxon>Oxalobacteraceae</taxon>
        <taxon>Noviherbaspirillum</taxon>
    </lineage>
</organism>
<dbReference type="PANTHER" id="PTHR44757:SF2">
    <property type="entry name" value="BIOFILM ARCHITECTURE MAINTENANCE PROTEIN MBAA"/>
    <property type="match status" value="1"/>
</dbReference>
<keyword evidence="5" id="KW-1185">Reference proteome</keyword>
<feature type="domain" description="GGDEF" evidence="3">
    <location>
        <begin position="506"/>
        <end position="640"/>
    </location>
</feature>
<reference evidence="4 5" key="1">
    <citation type="submission" date="2017-05" db="EMBL/GenBank/DDBJ databases">
        <authorList>
            <person name="Varghese N."/>
            <person name="Submissions S."/>
        </authorList>
    </citation>
    <scope>NUCLEOTIDE SEQUENCE [LARGE SCALE GENOMIC DNA]</scope>
    <source>
        <strain evidence="4 5">DSM 26001</strain>
    </source>
</reference>
<comment type="caution">
    <text evidence="4">The sequence shown here is derived from an EMBL/GenBank/DDBJ whole genome shotgun (WGS) entry which is preliminary data.</text>
</comment>
<dbReference type="PROSITE" id="PS50887">
    <property type="entry name" value="GGDEF"/>
    <property type="match status" value="1"/>
</dbReference>
<evidence type="ECO:0000259" key="2">
    <source>
        <dbReference type="PROSITE" id="PS50883"/>
    </source>
</evidence>
<dbReference type="NCBIfam" id="TIGR00254">
    <property type="entry name" value="GGDEF"/>
    <property type="match status" value="1"/>
</dbReference>
<evidence type="ECO:0000259" key="3">
    <source>
        <dbReference type="PROSITE" id="PS50887"/>
    </source>
</evidence>
<dbReference type="Gene3D" id="3.30.450.20">
    <property type="entry name" value="PAS domain"/>
    <property type="match status" value="3"/>
</dbReference>
<dbReference type="InterPro" id="IPR043128">
    <property type="entry name" value="Rev_trsase/Diguanyl_cyclase"/>
</dbReference>
<dbReference type="PROSITE" id="PS50883">
    <property type="entry name" value="EAL"/>
    <property type="match status" value="1"/>
</dbReference>
<dbReference type="SMART" id="SM00052">
    <property type="entry name" value="EAL"/>
    <property type="match status" value="1"/>
</dbReference>
<sequence>MRFIPTRPLPFSRAEKLRHLANNLRTLLLWPAVFGLLAAALWSWACWTMENERRAIGERAYASAAAQSRAYADQLDRIIGQVDYIMLSLKYHWQQSAGGVKLEDQVRQGLVPVSPALAVSIFNRRGDPVTSTQPLGSARFNIAGRAYFIAHRDDPTLGLQFSRPMPGLRSSRPVLILSRRLDDSQGGFNGLVVVAIEPAYLSSFVDDTSLRDGDFIAARRRDGAFFAARRRDGAFFAARSAGSGSASHPVLKDDPAFDRPTGLALMAGDRFIDGRARYTGWHSVPNYPLVALVGLAEDGLTAAYQPRERELRLIALAGSALLMLLTGVSMSLASWRIWRTQYEREVQATYRLAIDSAREGFYMLRPLYDKGRQLADFLIEDCNERGAMYRGLPRAQLLGNRLSAMVPALFESHMLPACRIAMETGFYEDEMHLPAREGRDVQWLQRRLVRSGLGLAVTLRDISDQKAHEDALAHLANADPVTTLPNRHWLMRTLPAAIERARDSASMLALLFVDFDDFKNVNDTLGHGAGDDLLRAAALRLKALVRQGDSIARLGGDEFTIVLESAANEAEVLAVAGRIIDTLGDPFVIGAGSRHTVRASIGISLYPRDGADGETLLKHADIAMYAAKAEGKSRYRLFQPRLSELLISRLTRQAELRLAIDTGQLELHYQPRVLGDSGEMSSMEALVRWRHPSRGLIAPDDFIPLAEENGLIVPLGEQVIAAACAQLAQWKAEGLPVVPLSINVSARQIDDASVSGFLAGCMARHGLDAALIEVEITESATMAAEGAGCGELAAIRALGVKLYVDDFGTGYSSLSQLRRLDMDGLKVDQSFTAQLAGGPEDLAFFTAIVSMAHAIGMRVVAEGVETVEQLRILQALRCDEVQGYYVSPPVPPATAALLLRKRFLFPA</sequence>